<reference evidence="4" key="1">
    <citation type="journal article" date="2019" name="bioRxiv">
        <title>The Genome of the Zebra Mussel, Dreissena polymorpha: A Resource for Invasive Species Research.</title>
        <authorList>
            <person name="McCartney M.A."/>
            <person name="Auch B."/>
            <person name="Kono T."/>
            <person name="Mallez S."/>
            <person name="Zhang Y."/>
            <person name="Obille A."/>
            <person name="Becker A."/>
            <person name="Abrahante J.E."/>
            <person name="Garbe J."/>
            <person name="Badalamenti J.P."/>
            <person name="Herman A."/>
            <person name="Mangelson H."/>
            <person name="Liachko I."/>
            <person name="Sullivan S."/>
            <person name="Sone E.D."/>
            <person name="Koren S."/>
            <person name="Silverstein K.A.T."/>
            <person name="Beckman K.B."/>
            <person name="Gohl D.M."/>
        </authorList>
    </citation>
    <scope>NUCLEOTIDE SEQUENCE</scope>
    <source>
        <strain evidence="4">Duluth1</strain>
        <tissue evidence="4">Whole animal</tissue>
    </source>
</reference>
<sequence>MSAKQLAASMSLSSSMTSLNADAVPRCSTHRKRLKFFCVKHELLLCSVCAVKKHRSCEEILTIAEASDEKKTEGLRLLDAHAQRIALIENAVVERKAAKKLLDTNVQEILNEIHQVTEKVMDLVKHEERVLVESVQAMQNREAQTLDDDISGLETTAERVRKVHDNLSQGLKQSEIDLIYSVIKEKQQNNDGANVENIVKKRFREVDFKFMVSPHVTSFLRHFKSLGQVMLSDETGNSRIPRSGMSTPVSEISEFSTPARIADEFTDHSPPNGTDDGHLTAREKWQRDRQRQMQSQIRDHNQNENVFRFDQPNPVAPSRDRRNLPMRALPRPETPEVYSRPRMPAGRQDFVPRPTSTPPTEVNSFSPSPKSRDVDRFNTIAPYRAMRKDFTPTPDRRSPGPIKSPVASTNGRVEPAQQGENVFSFNQGAGKPDHNFPPGHPHSPHSRWGPSSSSPSGPVYSIVSVKDADTNFGRSFAAVQINEVQKPPRSFPTGEQERTFIIQGHPSHSGGSETEGKYREGMKLDETGRFTPSHVTSDEEKVKRWVHSVAFNSSGIGSKRLISGLGLLSDGRVIIVDQEHYTIQLFDRNFRFVTEMKLDSRPFDVIVLSDTKIAVSLQSERVLKFILITPEGITSFADLGVPCETVCYGVAAGGGNFVVCCGDEVWVLSEEGRAVHCLKKDNSGHGIFIQAEYVAMDATGNTLYISDVGNGRVLAIQLDGRRLWEFSYQGFKPAGLKCCDHYIYVCDRDQHRVLMLNAMGHVVKQSVVGRLENPSALCFSTSGKEMLVAQMRYDAVVSPPKPVHMFVMQ</sequence>
<dbReference type="Gene3D" id="2.120.10.30">
    <property type="entry name" value="TolB, C-terminal domain"/>
    <property type="match status" value="1"/>
</dbReference>
<evidence type="ECO:0000313" key="4">
    <source>
        <dbReference type="EMBL" id="KAH3827783.1"/>
    </source>
</evidence>
<keyword evidence="5" id="KW-1185">Reference proteome</keyword>
<proteinExistence type="predicted"/>
<dbReference type="InterPro" id="IPR011042">
    <property type="entry name" value="6-blade_b-propeller_TolB-like"/>
</dbReference>
<organism evidence="4 5">
    <name type="scientific">Dreissena polymorpha</name>
    <name type="common">Zebra mussel</name>
    <name type="synonym">Mytilus polymorpha</name>
    <dbReference type="NCBI Taxonomy" id="45954"/>
    <lineage>
        <taxon>Eukaryota</taxon>
        <taxon>Metazoa</taxon>
        <taxon>Spiralia</taxon>
        <taxon>Lophotrochozoa</taxon>
        <taxon>Mollusca</taxon>
        <taxon>Bivalvia</taxon>
        <taxon>Autobranchia</taxon>
        <taxon>Heteroconchia</taxon>
        <taxon>Euheterodonta</taxon>
        <taxon>Imparidentia</taxon>
        <taxon>Neoheterodontei</taxon>
        <taxon>Myida</taxon>
        <taxon>Dreissenoidea</taxon>
        <taxon>Dreissenidae</taxon>
        <taxon>Dreissena</taxon>
    </lineage>
</organism>
<evidence type="ECO:0000256" key="1">
    <source>
        <dbReference type="PROSITE-ProRule" id="PRU00024"/>
    </source>
</evidence>
<keyword evidence="1" id="KW-0862">Zinc</keyword>
<evidence type="ECO:0000256" key="2">
    <source>
        <dbReference type="SAM" id="MobiDB-lite"/>
    </source>
</evidence>
<dbReference type="GO" id="GO:0005654">
    <property type="term" value="C:nucleoplasm"/>
    <property type="evidence" value="ECO:0007669"/>
    <property type="project" value="TreeGrafter"/>
</dbReference>
<keyword evidence="1" id="KW-0863">Zinc-finger</keyword>
<evidence type="ECO:0000313" key="5">
    <source>
        <dbReference type="Proteomes" id="UP000828390"/>
    </source>
</evidence>
<dbReference type="SUPFAM" id="SSF57845">
    <property type="entry name" value="B-box zinc-binding domain"/>
    <property type="match status" value="1"/>
</dbReference>
<reference evidence="4" key="2">
    <citation type="submission" date="2020-11" db="EMBL/GenBank/DDBJ databases">
        <authorList>
            <person name="McCartney M.A."/>
            <person name="Auch B."/>
            <person name="Kono T."/>
            <person name="Mallez S."/>
            <person name="Becker A."/>
            <person name="Gohl D.M."/>
            <person name="Silverstein K.A.T."/>
            <person name="Koren S."/>
            <person name="Bechman K.B."/>
            <person name="Herman A."/>
            <person name="Abrahante J.E."/>
            <person name="Garbe J."/>
        </authorList>
    </citation>
    <scope>NUCLEOTIDE SEQUENCE</scope>
    <source>
        <strain evidence="4">Duluth1</strain>
        <tissue evidence="4">Whole animal</tissue>
    </source>
</reference>
<protein>
    <recommendedName>
        <fullName evidence="3">B box-type domain-containing protein</fullName>
    </recommendedName>
</protein>
<dbReference type="PROSITE" id="PS50119">
    <property type="entry name" value="ZF_BBOX"/>
    <property type="match status" value="1"/>
</dbReference>
<accession>A0A9D4H382</accession>
<dbReference type="Gene3D" id="3.30.160.60">
    <property type="entry name" value="Classic Zinc Finger"/>
    <property type="match status" value="1"/>
</dbReference>
<dbReference type="PANTHER" id="PTHR25462:SF296">
    <property type="entry name" value="MEIOTIC P26, ISOFORM F"/>
    <property type="match status" value="1"/>
</dbReference>
<feature type="region of interest" description="Disordered" evidence="2">
    <location>
        <begin position="284"/>
        <end position="457"/>
    </location>
</feature>
<name>A0A9D4H382_DREPO</name>
<feature type="compositionally biased region" description="Polar residues" evidence="2">
    <location>
        <begin position="358"/>
        <end position="369"/>
    </location>
</feature>
<feature type="compositionally biased region" description="Low complexity" evidence="2">
    <location>
        <begin position="446"/>
        <end position="457"/>
    </location>
</feature>
<gene>
    <name evidence="4" type="ORF">DPMN_129726</name>
</gene>
<dbReference type="OrthoDB" id="6140552at2759"/>
<dbReference type="EMBL" id="JAIWYP010000005">
    <property type="protein sequence ID" value="KAH3827783.1"/>
    <property type="molecule type" value="Genomic_DNA"/>
</dbReference>
<keyword evidence="1" id="KW-0479">Metal-binding</keyword>
<dbReference type="CDD" id="cd05819">
    <property type="entry name" value="NHL"/>
    <property type="match status" value="1"/>
</dbReference>
<comment type="caution">
    <text evidence="4">The sequence shown here is derived from an EMBL/GenBank/DDBJ whole genome shotgun (WGS) entry which is preliminary data.</text>
</comment>
<dbReference type="GO" id="GO:0061630">
    <property type="term" value="F:ubiquitin protein ligase activity"/>
    <property type="evidence" value="ECO:0007669"/>
    <property type="project" value="TreeGrafter"/>
</dbReference>
<dbReference type="CDD" id="cd19776">
    <property type="entry name" value="Bbox2_TRIM25_C-IV"/>
    <property type="match status" value="1"/>
</dbReference>
<dbReference type="PANTHER" id="PTHR25462">
    <property type="entry name" value="BONUS, ISOFORM C-RELATED"/>
    <property type="match status" value="1"/>
</dbReference>
<feature type="compositionally biased region" description="Polar residues" evidence="2">
    <location>
        <begin position="418"/>
        <end position="427"/>
    </location>
</feature>
<evidence type="ECO:0000259" key="3">
    <source>
        <dbReference type="PROSITE" id="PS50119"/>
    </source>
</evidence>
<feature type="domain" description="B box-type" evidence="3">
    <location>
        <begin position="22"/>
        <end position="63"/>
    </location>
</feature>
<dbReference type="InterPro" id="IPR000315">
    <property type="entry name" value="Znf_B-box"/>
</dbReference>
<dbReference type="SUPFAM" id="SSF101898">
    <property type="entry name" value="NHL repeat"/>
    <property type="match status" value="1"/>
</dbReference>
<feature type="compositionally biased region" description="Basic and acidic residues" evidence="2">
    <location>
        <begin position="386"/>
        <end position="398"/>
    </location>
</feature>
<dbReference type="Pfam" id="PF00643">
    <property type="entry name" value="zf-B_box"/>
    <property type="match status" value="1"/>
</dbReference>
<dbReference type="GO" id="GO:0008270">
    <property type="term" value="F:zinc ion binding"/>
    <property type="evidence" value="ECO:0007669"/>
    <property type="project" value="UniProtKB-KW"/>
</dbReference>
<dbReference type="Proteomes" id="UP000828390">
    <property type="component" value="Unassembled WGS sequence"/>
</dbReference>
<feature type="compositionally biased region" description="Basic and acidic residues" evidence="2">
    <location>
        <begin position="284"/>
        <end position="302"/>
    </location>
</feature>
<dbReference type="InterPro" id="IPR047153">
    <property type="entry name" value="TRIM45/56/19-like"/>
</dbReference>
<dbReference type="AlphaFoldDB" id="A0A9D4H382"/>